<keyword evidence="1" id="KW-1133">Transmembrane helix</keyword>
<dbReference type="EMBL" id="JAULSU010000004">
    <property type="protein sequence ID" value="KAK0620911.1"/>
    <property type="molecule type" value="Genomic_DNA"/>
</dbReference>
<feature type="transmembrane region" description="Helical" evidence="1">
    <location>
        <begin position="127"/>
        <end position="147"/>
    </location>
</feature>
<proteinExistence type="predicted"/>
<evidence type="ECO:0000256" key="1">
    <source>
        <dbReference type="SAM" id="Phobius"/>
    </source>
</evidence>
<feature type="transmembrane region" description="Helical" evidence="1">
    <location>
        <begin position="37"/>
        <end position="59"/>
    </location>
</feature>
<protein>
    <submittedName>
        <fullName evidence="2">Uncharacterized protein</fullName>
    </submittedName>
</protein>
<dbReference type="Pfam" id="PF11915">
    <property type="entry name" value="DUF3433"/>
    <property type="match status" value="2"/>
</dbReference>
<dbReference type="PANTHER" id="PTHR37544:SF3">
    <property type="entry name" value="SPRAY"/>
    <property type="match status" value="1"/>
</dbReference>
<keyword evidence="3" id="KW-1185">Reference proteome</keyword>
<dbReference type="PANTHER" id="PTHR37544">
    <property type="entry name" value="SPRAY-RELATED"/>
    <property type="match status" value="1"/>
</dbReference>
<keyword evidence="1" id="KW-0812">Transmembrane</keyword>
<gene>
    <name evidence="2" type="ORF">B0T14DRAFT_522356</name>
</gene>
<organism evidence="2 3">
    <name type="scientific">Immersiella caudata</name>
    <dbReference type="NCBI Taxonomy" id="314043"/>
    <lineage>
        <taxon>Eukaryota</taxon>
        <taxon>Fungi</taxon>
        <taxon>Dikarya</taxon>
        <taxon>Ascomycota</taxon>
        <taxon>Pezizomycotina</taxon>
        <taxon>Sordariomycetes</taxon>
        <taxon>Sordariomycetidae</taxon>
        <taxon>Sordariales</taxon>
        <taxon>Lasiosphaeriaceae</taxon>
        <taxon>Immersiella</taxon>
    </lineage>
</organism>
<reference evidence="2" key="1">
    <citation type="submission" date="2023-06" db="EMBL/GenBank/DDBJ databases">
        <title>Genome-scale phylogeny and comparative genomics of the fungal order Sordariales.</title>
        <authorList>
            <consortium name="Lawrence Berkeley National Laboratory"/>
            <person name="Hensen N."/>
            <person name="Bonometti L."/>
            <person name="Westerberg I."/>
            <person name="Brannstrom I.O."/>
            <person name="Guillou S."/>
            <person name="Cros-Aarteil S."/>
            <person name="Calhoun S."/>
            <person name="Haridas S."/>
            <person name="Kuo A."/>
            <person name="Mondo S."/>
            <person name="Pangilinan J."/>
            <person name="Riley R."/>
            <person name="Labutti K."/>
            <person name="Andreopoulos B."/>
            <person name="Lipzen A."/>
            <person name="Chen C."/>
            <person name="Yanf M."/>
            <person name="Daum C."/>
            <person name="Ng V."/>
            <person name="Clum A."/>
            <person name="Steindorff A."/>
            <person name="Ohm R."/>
            <person name="Martin F."/>
            <person name="Silar P."/>
            <person name="Natvig D."/>
            <person name="Lalanne C."/>
            <person name="Gautier V."/>
            <person name="Ament-Velasquez S.L."/>
            <person name="Kruys A."/>
            <person name="Hutchinson M.I."/>
            <person name="Powell A.J."/>
            <person name="Barry K."/>
            <person name="Miller A.N."/>
            <person name="Grigoriev I.V."/>
            <person name="Debuchy R."/>
            <person name="Gladieux P."/>
            <person name="Thoren M.H."/>
            <person name="Johannesson H."/>
        </authorList>
    </citation>
    <scope>NUCLEOTIDE SEQUENCE</scope>
    <source>
        <strain evidence="2">CBS 606.72</strain>
    </source>
</reference>
<name>A0AA39WSV9_9PEZI</name>
<feature type="transmembrane region" description="Helical" evidence="1">
    <location>
        <begin position="440"/>
        <end position="460"/>
    </location>
</feature>
<feature type="transmembrane region" description="Helical" evidence="1">
    <location>
        <begin position="199"/>
        <end position="218"/>
    </location>
</feature>
<feature type="transmembrane region" description="Helical" evidence="1">
    <location>
        <begin position="551"/>
        <end position="576"/>
    </location>
</feature>
<keyword evidence="1" id="KW-0472">Membrane</keyword>
<dbReference type="Proteomes" id="UP001175000">
    <property type="component" value="Unassembled WGS sequence"/>
</dbReference>
<dbReference type="InterPro" id="IPR021840">
    <property type="entry name" value="DUF3433"/>
</dbReference>
<feature type="transmembrane region" description="Helical" evidence="1">
    <location>
        <begin position="299"/>
        <end position="316"/>
    </location>
</feature>
<comment type="caution">
    <text evidence="2">The sequence shown here is derived from an EMBL/GenBank/DDBJ whole genome shotgun (WGS) entry which is preliminary data.</text>
</comment>
<accession>A0AA39WSV9</accession>
<dbReference type="AlphaFoldDB" id="A0AA39WSV9"/>
<sequence length="686" mass="75914">MRFRVMEKRPRAAATTIPPQAVYNYVPDWRPWQLSPYLLIPLTLMAAGLAAALEVLTQISNRAYDDSDLRTAWLDWYCEGRQRSSCLPESDITGFSLSDMTFENISSSKTGILAFPQPNSPSAVSTFTWLFTWLHFPMVSAVLYAVVWQVVDDEVKRIEPFYQSSRPGGAKGNRTIFASYISIPPILAPLQALRWRQTAVFLSSITYVLVGFVTPILQSQIFQLQPQMVQVGYFPRFSHRFEPLTQDGWKFSRQAGDGPIIARFSDEMDTADRLSEAQNQGVVRVMVHLDPTFARAQEAVLWAATVSGLLLFWVTMRRRSGMVNDTKGLGALASLASGAGPEFLHRVSTMAGLGGPDAEDVLKDTVVYLACGDDGGRENGDAIGPSTYYGFRFGSCPSGQPSSGMWRALAALVTAPKTFGASVLRWALGSSGAHYKVLHYSLILSIVGNLVLIIMIMAIGGTKKSPTSAYEVFEMAVRSTAGNSVTTTAVELIVVSVVKTLWVVVEAQTTALSPYRALHTHACKAWPLLERDYAAIVPGARTFYAFKDGQLLLGCVTAISLMLEVGLVCFGITYSMSQGRAYNTDAMWILHWISFTICVAIILFIFATSHIWLTGFPHMERNPDTIAGNLSYMCRSTRLLKDVRRLIFMTRREREAHLRGIKGLYAMEKLQSGAVRLERRTDMGQG</sequence>
<evidence type="ECO:0000313" key="2">
    <source>
        <dbReference type="EMBL" id="KAK0620911.1"/>
    </source>
</evidence>
<feature type="transmembrane region" description="Helical" evidence="1">
    <location>
        <begin position="588"/>
        <end position="613"/>
    </location>
</feature>
<evidence type="ECO:0000313" key="3">
    <source>
        <dbReference type="Proteomes" id="UP001175000"/>
    </source>
</evidence>